<dbReference type="Pfam" id="PF01965">
    <property type="entry name" value="DJ-1_PfpI"/>
    <property type="match status" value="1"/>
</dbReference>
<dbReference type="PANTHER" id="PTHR42733:SF13">
    <property type="entry name" value="DJ-1_PFPI DOMAIN-CONTAINING PROTEIN"/>
    <property type="match status" value="1"/>
</dbReference>
<reference evidence="3" key="1">
    <citation type="submission" date="2016-04" db="EMBL/GenBank/DDBJ databases">
        <authorList>
            <person name="Evans L.H."/>
            <person name="Alamgir A."/>
            <person name="Owens N."/>
            <person name="Weber N.D."/>
            <person name="Virtaneva K."/>
            <person name="Barbian K."/>
            <person name="Babar A."/>
            <person name="Rosenke K."/>
        </authorList>
    </citation>
    <scope>NUCLEOTIDE SEQUENCE</scope>
    <source>
        <strain evidence="3">86</strain>
    </source>
</reference>
<dbReference type="InterPro" id="IPR002818">
    <property type="entry name" value="DJ-1/PfpI"/>
</dbReference>
<evidence type="ECO:0000256" key="1">
    <source>
        <dbReference type="ARBA" id="ARBA00008542"/>
    </source>
</evidence>
<dbReference type="AlphaFoldDB" id="A0A212KEF7"/>
<protein>
    <recommendedName>
        <fullName evidence="2">DJ-1/PfpI domain-containing protein</fullName>
    </recommendedName>
</protein>
<sequence length="173" mass="19078">MSELNGKKFVVFVEDLYNEHEFWYPRYRLLEAGASVVVAGTEAGKEYRSKIGLGAKSEAAFADLKTADFDGVIIPGGFAPDFMRRSEAARKFVKDMDAQGKLVAYICHAGWLPISAGVVKGRKVTSFMAIKDDMVNAGGDWQDAPVVVDRNMITSRKPDDLPAFMKAVIAFFK</sequence>
<name>A0A212KEF7_9DELT</name>
<dbReference type="Gene3D" id="3.40.50.880">
    <property type="match status" value="1"/>
</dbReference>
<accession>A0A212KEF7</accession>
<evidence type="ECO:0000313" key="3">
    <source>
        <dbReference type="EMBL" id="SBW10110.1"/>
    </source>
</evidence>
<dbReference type="SUPFAM" id="SSF52317">
    <property type="entry name" value="Class I glutamine amidotransferase-like"/>
    <property type="match status" value="1"/>
</dbReference>
<dbReference type="CDD" id="cd03134">
    <property type="entry name" value="GATase1_PfpI_like"/>
    <property type="match status" value="1"/>
</dbReference>
<feature type="domain" description="DJ-1/PfpI" evidence="2">
    <location>
        <begin position="7"/>
        <end position="169"/>
    </location>
</feature>
<dbReference type="PROSITE" id="PS51276">
    <property type="entry name" value="PEPTIDASE_C56_PFPI"/>
    <property type="match status" value="1"/>
</dbReference>
<dbReference type="EMBL" id="FLUQ01000006">
    <property type="protein sequence ID" value="SBW10110.1"/>
    <property type="molecule type" value="Genomic_DNA"/>
</dbReference>
<dbReference type="PANTHER" id="PTHR42733">
    <property type="entry name" value="DJ-1 PROTEIN"/>
    <property type="match status" value="1"/>
</dbReference>
<organism evidence="3">
    <name type="scientific">uncultured delta proteobacterium</name>
    <dbReference type="NCBI Taxonomy" id="34034"/>
    <lineage>
        <taxon>Bacteria</taxon>
        <taxon>Deltaproteobacteria</taxon>
        <taxon>environmental samples</taxon>
    </lineage>
</organism>
<gene>
    <name evidence="3" type="ORF">KL86DPRO_60035</name>
</gene>
<evidence type="ECO:0000259" key="2">
    <source>
        <dbReference type="Pfam" id="PF01965"/>
    </source>
</evidence>
<dbReference type="InterPro" id="IPR006286">
    <property type="entry name" value="C56_PfpI-like"/>
</dbReference>
<proteinExistence type="inferred from homology"/>
<comment type="similarity">
    <text evidence="1">Belongs to the peptidase C56 family.</text>
</comment>
<dbReference type="InterPro" id="IPR029062">
    <property type="entry name" value="Class_I_gatase-like"/>
</dbReference>
<dbReference type="NCBIfam" id="TIGR01382">
    <property type="entry name" value="PfpI"/>
    <property type="match status" value="1"/>
</dbReference>